<sequence length="375" mass="42998">MNRKWIFLIAAAAAVIGVFLVYSLQQADTPKKTLDQFITAVDKKQMKELKELIIPDDQQAEVNNISLTAFIQYLQKNNSSYQVIKESLNEQVKNEDFTETGQQVSLIEDGKKWGIFQQYKIKVKTAFIKVTGQEEGDELNLSIKGINTTSNEKDEDVYGPVLPGDYPVLTTINNKLGTFIDESHVEAWGNKQVTLVVDSNKLAREDENIKKNILEALDVFNRDFSVYQTSEFDFTKMTNVSKKLESDILYANSEFEMIKEYIDELHSQYLGAVVNLDDLIVDQFDQEWTAQVSALVAYDSKVKYREDDSFHDASYKVVTKYKLTYDAEAKSWLIDEIKGTVAEGTEDKDWKNKQEMMLEDPPVMIWSRTTNEISI</sequence>
<organism evidence="3 4">
    <name type="scientific">Metabacillus lacus</name>
    <dbReference type="NCBI Taxonomy" id="1983721"/>
    <lineage>
        <taxon>Bacteria</taxon>
        <taxon>Bacillati</taxon>
        <taxon>Bacillota</taxon>
        <taxon>Bacilli</taxon>
        <taxon>Bacillales</taxon>
        <taxon>Bacillaceae</taxon>
        <taxon>Metabacillus</taxon>
    </lineage>
</organism>
<dbReference type="PANTHER" id="PTHR40038:SF1">
    <property type="entry name" value="MEMBRANE-ASSOCIATED PROTEIN TCAA"/>
    <property type="match status" value="1"/>
</dbReference>
<proteinExistence type="predicted"/>
<gene>
    <name evidence="3" type="ORF">GJU40_14665</name>
</gene>
<accession>A0A7X2J168</accession>
<evidence type="ECO:0000259" key="2">
    <source>
        <dbReference type="Pfam" id="PF25155"/>
    </source>
</evidence>
<dbReference type="Pfam" id="PF25155">
    <property type="entry name" value="NTF2_YvbJ"/>
    <property type="match status" value="1"/>
</dbReference>
<dbReference type="AlphaFoldDB" id="A0A7X2J168"/>
<name>A0A7X2J168_9BACI</name>
<reference evidence="3 4" key="1">
    <citation type="submission" date="2019-11" db="EMBL/GenBank/DDBJ databases">
        <title>Bacillus lacus genome.</title>
        <authorList>
            <person name="Allen C.J."/>
            <person name="Newman J.D."/>
        </authorList>
    </citation>
    <scope>NUCLEOTIDE SEQUENCE [LARGE SCALE GENOMIC DNA]</scope>
    <source>
        <strain evidence="3 4">KCTC 33946</strain>
    </source>
</reference>
<feature type="domain" description="TcaA second" evidence="1">
    <location>
        <begin position="30"/>
        <end position="123"/>
    </location>
</feature>
<evidence type="ECO:0000259" key="1">
    <source>
        <dbReference type="Pfam" id="PF22813"/>
    </source>
</evidence>
<dbReference type="InterPro" id="IPR056902">
    <property type="entry name" value="NTF2_YvbJ"/>
</dbReference>
<dbReference type="OrthoDB" id="2874010at2"/>
<evidence type="ECO:0000313" key="4">
    <source>
        <dbReference type="Proteomes" id="UP000448867"/>
    </source>
</evidence>
<protein>
    <recommendedName>
        <fullName evidence="5">DUF5105 domain-containing protein</fullName>
    </recommendedName>
</protein>
<dbReference type="PANTHER" id="PTHR40038">
    <property type="entry name" value="MEMBRANE-ASSOCIATED PROTEIN TCAA"/>
    <property type="match status" value="1"/>
</dbReference>
<evidence type="ECO:0008006" key="5">
    <source>
        <dbReference type="Google" id="ProtNLM"/>
    </source>
</evidence>
<feature type="domain" description="YvbJ-like NTF2-like" evidence="2">
    <location>
        <begin position="213"/>
        <end position="337"/>
    </location>
</feature>
<keyword evidence="4" id="KW-1185">Reference proteome</keyword>
<dbReference type="Proteomes" id="UP000448867">
    <property type="component" value="Unassembled WGS sequence"/>
</dbReference>
<dbReference type="InterPro" id="IPR054529">
    <property type="entry name" value="TcaA_2nd"/>
</dbReference>
<dbReference type="EMBL" id="WKKI01000033">
    <property type="protein sequence ID" value="MRX73389.1"/>
    <property type="molecule type" value="Genomic_DNA"/>
</dbReference>
<dbReference type="RefSeq" id="WP_154308851.1">
    <property type="nucleotide sequence ID" value="NZ_WKKI01000033.1"/>
</dbReference>
<comment type="caution">
    <text evidence="3">The sequence shown here is derived from an EMBL/GenBank/DDBJ whole genome shotgun (WGS) entry which is preliminary data.</text>
</comment>
<dbReference type="Pfam" id="PF22813">
    <property type="entry name" value="TcaA_2nd"/>
    <property type="match status" value="1"/>
</dbReference>
<evidence type="ECO:0000313" key="3">
    <source>
        <dbReference type="EMBL" id="MRX73389.1"/>
    </source>
</evidence>